<dbReference type="InterPro" id="IPR011992">
    <property type="entry name" value="EF-hand-dom_pair"/>
</dbReference>
<evidence type="ECO:0000256" key="3">
    <source>
        <dbReference type="RuleBase" id="RU004273"/>
    </source>
</evidence>
<sequence>MFVDAIEILEKEPNVIYVNATNVTLFGDIHGQYEHQKNMYRKEFKDGSNSDHVMIQLGDCLDRGPQNLESFLYSLAWKLVYPKQFYFVRGNHESGSMTRKYGAQKEIIMKYSRHIYKLIIKCCTYLPVAAVVNDTYWCAHGGIPYFENGYPPYIVDLNKDNRFCEPRKMSVVLQNILWADPAHNFEQNFEHLFEDSQRGEDIYYFTALAVHQFLVKNGLQEIIRGHEFYYEGYKIFHDHLGQILIRSIFSSPNYSGREKNPGSALQIRGTVPLKIVLYPPNGNGPELPPSVTLWEFILPVVLSTYFEFGAQFLKYRHKLPELFQTLDKNGNAKLDGREIMHQLNLDDEGMVNRMIYIHDTDDDGTISMEELEQMCSNFCKERVSIIFKFIDEDLDGEITVKDLVECVKRISKSMQLPLNCLEEKNCSTLEALALQTIHVLTNKNYVDYEDFDKVFSILGYTKG</sequence>
<keyword evidence="6" id="KW-1185">Reference proteome</keyword>
<evidence type="ECO:0000259" key="4">
    <source>
        <dbReference type="PROSITE" id="PS50222"/>
    </source>
</evidence>
<dbReference type="SUPFAM" id="SSF56300">
    <property type="entry name" value="Metallo-dependent phosphatases"/>
    <property type="match status" value="1"/>
</dbReference>
<keyword evidence="3" id="KW-0378">Hydrolase</keyword>
<dbReference type="GO" id="GO:0005509">
    <property type="term" value="F:calcium ion binding"/>
    <property type="evidence" value="ECO:0007669"/>
    <property type="project" value="InterPro"/>
</dbReference>
<reference evidence="5" key="1">
    <citation type="submission" date="2023-07" db="EMBL/GenBank/DDBJ databases">
        <title>Chromosome-level genome assembly of Artemia franciscana.</title>
        <authorList>
            <person name="Jo E."/>
        </authorList>
    </citation>
    <scope>NUCLEOTIDE SEQUENCE</scope>
    <source>
        <tissue evidence="5">Whole body</tissue>
    </source>
</reference>
<evidence type="ECO:0000256" key="1">
    <source>
        <dbReference type="ARBA" id="ARBA00008294"/>
    </source>
</evidence>
<dbReference type="GO" id="GO:0097720">
    <property type="term" value="P:calcineurin-mediated signaling"/>
    <property type="evidence" value="ECO:0007669"/>
    <property type="project" value="InterPro"/>
</dbReference>
<comment type="catalytic activity">
    <reaction evidence="3">
        <text>O-phospho-L-threonyl-[protein] + H2O = L-threonyl-[protein] + phosphate</text>
        <dbReference type="Rhea" id="RHEA:47004"/>
        <dbReference type="Rhea" id="RHEA-COMP:11060"/>
        <dbReference type="Rhea" id="RHEA-COMP:11605"/>
        <dbReference type="ChEBI" id="CHEBI:15377"/>
        <dbReference type="ChEBI" id="CHEBI:30013"/>
        <dbReference type="ChEBI" id="CHEBI:43474"/>
        <dbReference type="ChEBI" id="CHEBI:61977"/>
        <dbReference type="EC" id="3.1.3.16"/>
    </reaction>
</comment>
<evidence type="ECO:0000256" key="2">
    <source>
        <dbReference type="ARBA" id="ARBA00022837"/>
    </source>
</evidence>
<dbReference type="PROSITE" id="PS50222">
    <property type="entry name" value="EF_HAND_2"/>
    <property type="match status" value="2"/>
</dbReference>
<comment type="caution">
    <text evidence="5">The sequence shown here is derived from an EMBL/GenBank/DDBJ whole genome shotgun (WGS) entry which is preliminary data.</text>
</comment>
<dbReference type="GO" id="GO:0033192">
    <property type="term" value="F:calmodulin-dependent protein phosphatase activity"/>
    <property type="evidence" value="ECO:0007669"/>
    <property type="project" value="InterPro"/>
</dbReference>
<dbReference type="Pfam" id="PF13833">
    <property type="entry name" value="EF-hand_8"/>
    <property type="match status" value="1"/>
</dbReference>
<evidence type="ECO:0000313" key="5">
    <source>
        <dbReference type="EMBL" id="KAK2725595.1"/>
    </source>
</evidence>
<dbReference type="Pfam" id="PF00149">
    <property type="entry name" value="Metallophos"/>
    <property type="match status" value="1"/>
</dbReference>
<name>A0AA88LKQ9_ARTSF</name>
<dbReference type="InterPro" id="IPR004843">
    <property type="entry name" value="Calcineurin-like_PHP"/>
</dbReference>
<dbReference type="Gene3D" id="3.60.21.10">
    <property type="match status" value="1"/>
</dbReference>
<dbReference type="SUPFAM" id="SSF47473">
    <property type="entry name" value="EF-hand"/>
    <property type="match status" value="1"/>
</dbReference>
<dbReference type="InterPro" id="IPR018247">
    <property type="entry name" value="EF_Hand_1_Ca_BS"/>
</dbReference>
<dbReference type="PANTHER" id="PTHR45673">
    <property type="entry name" value="SERINE/THREONINE-PROTEIN PHOSPHATASE 2B CATALYTIC SUBUNIT 1-RELATED"/>
    <property type="match status" value="1"/>
</dbReference>
<dbReference type="Proteomes" id="UP001187531">
    <property type="component" value="Unassembled WGS sequence"/>
</dbReference>
<dbReference type="CDD" id="cd00051">
    <property type="entry name" value="EFh"/>
    <property type="match status" value="1"/>
</dbReference>
<dbReference type="AlphaFoldDB" id="A0AA88LKQ9"/>
<dbReference type="InterPro" id="IPR043360">
    <property type="entry name" value="PP2B"/>
</dbReference>
<comment type="similarity">
    <text evidence="1 3">Belongs to the PPP phosphatase family.</text>
</comment>
<dbReference type="Gene3D" id="1.10.238.10">
    <property type="entry name" value="EF-hand"/>
    <property type="match status" value="1"/>
</dbReference>
<feature type="domain" description="EF-hand" evidence="4">
    <location>
        <begin position="386"/>
        <end position="413"/>
    </location>
</feature>
<dbReference type="PRINTS" id="PR00114">
    <property type="entry name" value="STPHPHTASE"/>
</dbReference>
<dbReference type="EMBL" id="JAVRJZ010000002">
    <property type="protein sequence ID" value="KAK2725595.1"/>
    <property type="molecule type" value="Genomic_DNA"/>
</dbReference>
<gene>
    <name evidence="5" type="ORF">QYM36_000184</name>
</gene>
<organism evidence="5 6">
    <name type="scientific">Artemia franciscana</name>
    <name type="common">Brine shrimp</name>
    <name type="synonym">Artemia sanfranciscana</name>
    <dbReference type="NCBI Taxonomy" id="6661"/>
    <lineage>
        <taxon>Eukaryota</taxon>
        <taxon>Metazoa</taxon>
        <taxon>Ecdysozoa</taxon>
        <taxon>Arthropoda</taxon>
        <taxon>Crustacea</taxon>
        <taxon>Branchiopoda</taxon>
        <taxon>Anostraca</taxon>
        <taxon>Artemiidae</taxon>
        <taxon>Artemia</taxon>
    </lineage>
</organism>
<dbReference type="Pfam" id="PF13202">
    <property type="entry name" value="EF-hand_5"/>
    <property type="match status" value="1"/>
</dbReference>
<dbReference type="PROSITE" id="PS00018">
    <property type="entry name" value="EF_HAND_1"/>
    <property type="match status" value="1"/>
</dbReference>
<feature type="domain" description="EF-hand" evidence="4">
    <location>
        <begin position="346"/>
        <end position="381"/>
    </location>
</feature>
<dbReference type="SMART" id="SM00156">
    <property type="entry name" value="PP2Ac"/>
    <property type="match status" value="1"/>
</dbReference>
<dbReference type="InterPro" id="IPR029052">
    <property type="entry name" value="Metallo-depent_PP-like"/>
</dbReference>
<accession>A0AA88LKQ9</accession>
<dbReference type="InterPro" id="IPR006186">
    <property type="entry name" value="Ser/Thr-sp_prot-phosphatase"/>
</dbReference>
<keyword evidence="2" id="KW-0106">Calcium</keyword>
<dbReference type="SMART" id="SM00054">
    <property type="entry name" value="EFh"/>
    <property type="match status" value="3"/>
</dbReference>
<dbReference type="PROSITE" id="PS00125">
    <property type="entry name" value="SER_THR_PHOSPHATASE"/>
    <property type="match status" value="1"/>
</dbReference>
<dbReference type="EC" id="3.1.3.16" evidence="3"/>
<dbReference type="InterPro" id="IPR002048">
    <property type="entry name" value="EF_hand_dom"/>
</dbReference>
<protein>
    <recommendedName>
        <fullName evidence="3">Serine/threonine-protein phosphatase</fullName>
        <ecNumber evidence="3">3.1.3.16</ecNumber>
    </recommendedName>
</protein>
<evidence type="ECO:0000313" key="6">
    <source>
        <dbReference type="Proteomes" id="UP001187531"/>
    </source>
</evidence>
<proteinExistence type="inferred from homology"/>